<name>A0A5F0KDP6_9GAMM</name>
<dbReference type="GO" id="GO:0003700">
    <property type="term" value="F:DNA-binding transcription factor activity"/>
    <property type="evidence" value="ECO:0007669"/>
    <property type="project" value="InterPro"/>
</dbReference>
<accession>A0A5F0KDP6</accession>
<dbReference type="Gene3D" id="1.10.10.10">
    <property type="entry name" value="Winged helix-like DNA-binding domain superfamily/Winged helix DNA-binding domain"/>
    <property type="match status" value="1"/>
</dbReference>
<dbReference type="EMBL" id="QORK01000007">
    <property type="protein sequence ID" value="TFF82670.1"/>
    <property type="molecule type" value="Genomic_DNA"/>
</dbReference>
<dbReference type="OrthoDB" id="155872at2"/>
<dbReference type="Pfam" id="PF03466">
    <property type="entry name" value="LysR_substrate"/>
    <property type="match status" value="1"/>
</dbReference>
<dbReference type="PROSITE" id="PS50931">
    <property type="entry name" value="HTH_LYSR"/>
    <property type="match status" value="1"/>
</dbReference>
<dbReference type="InterPro" id="IPR005119">
    <property type="entry name" value="LysR_subst-bd"/>
</dbReference>
<dbReference type="PANTHER" id="PTHR30126">
    <property type="entry name" value="HTH-TYPE TRANSCRIPTIONAL REGULATOR"/>
    <property type="match status" value="1"/>
</dbReference>
<comment type="caution">
    <text evidence="7">The sequence shown here is derived from an EMBL/GenBank/DDBJ whole genome shotgun (WGS) entry which is preliminary data.</text>
</comment>
<dbReference type="RefSeq" id="WP_134695065.1">
    <property type="nucleotide sequence ID" value="NZ_CALKSX010000058.1"/>
</dbReference>
<evidence type="ECO:0000259" key="5">
    <source>
        <dbReference type="PROSITE" id="PS50931"/>
    </source>
</evidence>
<evidence type="ECO:0000313" key="8">
    <source>
        <dbReference type="Proteomes" id="UP000297720"/>
    </source>
</evidence>
<organism evidence="7 9">
    <name type="scientific">Aeromonas taiwanensis</name>
    <dbReference type="NCBI Taxonomy" id="633417"/>
    <lineage>
        <taxon>Bacteria</taxon>
        <taxon>Pseudomonadati</taxon>
        <taxon>Pseudomonadota</taxon>
        <taxon>Gammaproteobacteria</taxon>
        <taxon>Aeromonadales</taxon>
        <taxon>Aeromonadaceae</taxon>
        <taxon>Aeromonas</taxon>
    </lineage>
</organism>
<dbReference type="Proteomes" id="UP000297720">
    <property type="component" value="Unassembled WGS sequence"/>
</dbReference>
<evidence type="ECO:0000256" key="2">
    <source>
        <dbReference type="ARBA" id="ARBA00023015"/>
    </source>
</evidence>
<dbReference type="PRINTS" id="PR00039">
    <property type="entry name" value="HTHLYSR"/>
</dbReference>
<evidence type="ECO:0000256" key="4">
    <source>
        <dbReference type="ARBA" id="ARBA00023163"/>
    </source>
</evidence>
<dbReference type="SUPFAM" id="SSF46785">
    <property type="entry name" value="Winged helix' DNA-binding domain"/>
    <property type="match status" value="1"/>
</dbReference>
<sequence>MGVPNQSNNPASSNPGIDLKHLKTISALAEQGSLAGAALTLNLTQSALSHQLKELETRLNLELFLRKSRPLVLTAAGQHLLALARQVLPALALTERQLQALHSGDAGRLHLALDCHSCIQWLLPLLPDFRRQWPGVDLEVESVPGFDAISALLGGQLDLLLTSDVQARGDLHFEPLFAFDLTLVMAPDHLLCQRRTIAPEDLRQEVLLVYPVERARMDVFSRFLQPAGVEPARCKTVDNTSVMLQMAAAGLGVAALPRWASDEFVRQGLLEARPLGEGVRRHMYGAVRAADRDQACLQSLFERIRTRMGSAPQEA</sequence>
<reference evidence="7 9" key="1">
    <citation type="submission" date="2018-06" db="EMBL/GenBank/DDBJ databases">
        <title>Occurrence of a novel blaKPC-2- and qnrS2- harbouring IncP6 plasmid from Aeromonas taiwanensis isolates recovered from the river sediments.</title>
        <authorList>
            <person name="Zheng B."/>
            <person name="Yu X."/>
            <person name="Xiao Y."/>
        </authorList>
    </citation>
    <scope>NUCLEOTIDE SEQUENCE [LARGE SCALE GENOMIC DNA]</scope>
    <source>
        <strain evidence="6 8">1713</strain>
        <strain evidence="7 9">198</strain>
    </source>
</reference>
<keyword evidence="8" id="KW-1185">Reference proteome</keyword>
<evidence type="ECO:0000313" key="9">
    <source>
        <dbReference type="Proteomes" id="UP000297914"/>
    </source>
</evidence>
<dbReference type="InterPro" id="IPR036388">
    <property type="entry name" value="WH-like_DNA-bd_sf"/>
</dbReference>
<dbReference type="EMBL" id="QORL01000007">
    <property type="protein sequence ID" value="TFF78918.1"/>
    <property type="molecule type" value="Genomic_DNA"/>
</dbReference>
<dbReference type="InterPro" id="IPR000847">
    <property type="entry name" value="LysR_HTH_N"/>
</dbReference>
<feature type="domain" description="HTH lysR-type" evidence="5">
    <location>
        <begin position="17"/>
        <end position="74"/>
    </location>
</feature>
<dbReference type="Pfam" id="PF00126">
    <property type="entry name" value="HTH_1"/>
    <property type="match status" value="1"/>
</dbReference>
<keyword evidence="2" id="KW-0805">Transcription regulation</keyword>
<dbReference type="Proteomes" id="UP000297914">
    <property type="component" value="Unassembled WGS sequence"/>
</dbReference>
<proteinExistence type="inferred from homology"/>
<dbReference type="GO" id="GO:0000976">
    <property type="term" value="F:transcription cis-regulatory region binding"/>
    <property type="evidence" value="ECO:0007669"/>
    <property type="project" value="TreeGrafter"/>
</dbReference>
<evidence type="ECO:0000313" key="6">
    <source>
        <dbReference type="EMBL" id="TFF78918.1"/>
    </source>
</evidence>
<evidence type="ECO:0000256" key="1">
    <source>
        <dbReference type="ARBA" id="ARBA00009437"/>
    </source>
</evidence>
<keyword evidence="3" id="KW-0238">DNA-binding</keyword>
<dbReference type="InterPro" id="IPR036390">
    <property type="entry name" value="WH_DNA-bd_sf"/>
</dbReference>
<evidence type="ECO:0000256" key="3">
    <source>
        <dbReference type="ARBA" id="ARBA00023125"/>
    </source>
</evidence>
<protein>
    <submittedName>
        <fullName evidence="7">LysR family transcriptional regulator</fullName>
    </submittedName>
</protein>
<keyword evidence="4" id="KW-0804">Transcription</keyword>
<gene>
    <name evidence="6" type="ORF">DRM93_05550</name>
    <name evidence="7" type="ORF">DRM94_05550</name>
</gene>
<dbReference type="PANTHER" id="PTHR30126:SF25">
    <property type="entry name" value="HTH-TYPE TRANSCRIPTIONAL REGULATOR METR"/>
    <property type="match status" value="1"/>
</dbReference>
<dbReference type="Gene3D" id="3.40.190.10">
    <property type="entry name" value="Periplasmic binding protein-like II"/>
    <property type="match status" value="2"/>
</dbReference>
<comment type="similarity">
    <text evidence="1">Belongs to the LysR transcriptional regulatory family.</text>
</comment>
<dbReference type="SUPFAM" id="SSF53850">
    <property type="entry name" value="Periplasmic binding protein-like II"/>
    <property type="match status" value="1"/>
</dbReference>
<dbReference type="AlphaFoldDB" id="A0A5F0KDP6"/>
<evidence type="ECO:0000313" key="7">
    <source>
        <dbReference type="EMBL" id="TFF82670.1"/>
    </source>
</evidence>